<dbReference type="PANTHER" id="PTHR13799">
    <property type="entry name" value="NGG1 INTERACTING FACTOR 3"/>
    <property type="match status" value="1"/>
</dbReference>
<dbReference type="Gene3D" id="3.40.1390.30">
    <property type="entry name" value="NIF3 (NGG1p interacting factor 3)-like"/>
    <property type="match status" value="2"/>
</dbReference>
<dbReference type="FunFam" id="3.40.1390.30:FF:000001">
    <property type="entry name" value="GTP cyclohydrolase 1 type 2"/>
    <property type="match status" value="1"/>
</dbReference>
<dbReference type="GO" id="GO:0005737">
    <property type="term" value="C:cytoplasm"/>
    <property type="evidence" value="ECO:0007669"/>
    <property type="project" value="TreeGrafter"/>
</dbReference>
<evidence type="ECO:0000256" key="2">
    <source>
        <dbReference type="ARBA" id="ARBA00011643"/>
    </source>
</evidence>
<dbReference type="GO" id="GO:0046872">
    <property type="term" value="F:metal ion binding"/>
    <property type="evidence" value="ECO:0007669"/>
    <property type="project" value="UniProtKB-KW"/>
</dbReference>
<dbReference type="InterPro" id="IPR002678">
    <property type="entry name" value="DUF34/NIF3"/>
</dbReference>
<dbReference type="RefSeq" id="WP_104418399.1">
    <property type="nucleotide sequence ID" value="NZ_PTJC01000005.1"/>
</dbReference>
<keyword evidence="4 5" id="KW-0479">Metal-binding</keyword>
<feature type="binding site" evidence="5">
    <location>
        <position position="229"/>
    </location>
    <ligand>
        <name>a divalent metal cation</name>
        <dbReference type="ChEBI" id="CHEBI:60240"/>
        <label>1</label>
    </ligand>
</feature>
<comment type="similarity">
    <text evidence="1">Belongs to the GTP cyclohydrolase I type 2/NIF3 family.</text>
</comment>
<dbReference type="InterPro" id="IPR036069">
    <property type="entry name" value="DUF34/NIF3_sf"/>
</dbReference>
<feature type="binding site" evidence="5">
    <location>
        <position position="104"/>
    </location>
    <ligand>
        <name>a divalent metal cation</name>
        <dbReference type="ChEBI" id="CHEBI:60240"/>
        <label>1</label>
    </ligand>
</feature>
<name>A0A2S6I8I2_9BACT</name>
<accession>A0A2S6I8I2</accession>
<dbReference type="PANTHER" id="PTHR13799:SF14">
    <property type="entry name" value="GTP CYCLOHYDROLASE 1 TYPE 2 HOMOLOG"/>
    <property type="match status" value="1"/>
</dbReference>
<reference evidence="6 7" key="1">
    <citation type="submission" date="2018-02" db="EMBL/GenBank/DDBJ databases">
        <title>Genomic Encyclopedia of Archaeal and Bacterial Type Strains, Phase II (KMG-II): from individual species to whole genera.</title>
        <authorList>
            <person name="Goeker M."/>
        </authorList>
    </citation>
    <scope>NUCLEOTIDE SEQUENCE [LARGE SCALE GENOMIC DNA]</scope>
    <source>
        <strain evidence="6 7">DSM 29526</strain>
    </source>
</reference>
<dbReference type="Pfam" id="PF01784">
    <property type="entry name" value="DUF34_NIF3"/>
    <property type="match status" value="1"/>
</dbReference>
<evidence type="ECO:0000313" key="6">
    <source>
        <dbReference type="EMBL" id="PPK87817.1"/>
    </source>
</evidence>
<gene>
    <name evidence="6" type="ORF">CLV84_0770</name>
</gene>
<dbReference type="OrthoDB" id="9792792at2"/>
<dbReference type="Proteomes" id="UP000237662">
    <property type="component" value="Unassembled WGS sequence"/>
</dbReference>
<feature type="binding site" evidence="5">
    <location>
        <position position="65"/>
    </location>
    <ligand>
        <name>a divalent metal cation</name>
        <dbReference type="ChEBI" id="CHEBI:60240"/>
        <label>1</label>
    </ligand>
</feature>
<dbReference type="EMBL" id="PTJC01000005">
    <property type="protein sequence ID" value="PPK87817.1"/>
    <property type="molecule type" value="Genomic_DNA"/>
</dbReference>
<evidence type="ECO:0000256" key="3">
    <source>
        <dbReference type="ARBA" id="ARBA00022112"/>
    </source>
</evidence>
<dbReference type="AlphaFoldDB" id="A0A2S6I8I2"/>
<protein>
    <recommendedName>
        <fullName evidence="3">GTP cyclohydrolase 1 type 2 homolog</fullName>
    </recommendedName>
</protein>
<evidence type="ECO:0000256" key="4">
    <source>
        <dbReference type="ARBA" id="ARBA00022723"/>
    </source>
</evidence>
<feature type="binding site" evidence="5">
    <location>
        <position position="66"/>
    </location>
    <ligand>
        <name>a divalent metal cation</name>
        <dbReference type="ChEBI" id="CHEBI:60240"/>
        <label>1</label>
    </ligand>
</feature>
<comment type="subunit">
    <text evidence="2">Homohexamer.</text>
</comment>
<dbReference type="SUPFAM" id="SSF102705">
    <property type="entry name" value="NIF3 (NGG1p interacting factor 3)-like"/>
    <property type="match status" value="1"/>
</dbReference>
<keyword evidence="7" id="KW-1185">Reference proteome</keyword>
<comment type="caution">
    <text evidence="6">The sequence shown here is derived from an EMBL/GenBank/DDBJ whole genome shotgun (WGS) entry which is preliminary data.</text>
</comment>
<evidence type="ECO:0000313" key="7">
    <source>
        <dbReference type="Proteomes" id="UP000237662"/>
    </source>
</evidence>
<evidence type="ECO:0000256" key="5">
    <source>
        <dbReference type="PIRSR" id="PIRSR602678-1"/>
    </source>
</evidence>
<sequence length="267" mass="29459">MPSIQAVTDYLESIAPAHLQESYDNAGLIVGEPQTEVTGILTSLDCTEEIIQEAAERGCNMVVAHHPIVFRGLKRLNGANYVERTVIKAIRSGIAIYAIHTNLDNVRYRGVNERIAERLGLTDLRLLRAKNEEGTVGSGMVGMLADPVEEKTFLATLREKMRVPVVRHTALLGQSVRTVAVAGGAGGFLLEDAKRAGAQVFVTADYKYHEFFDADGQIVICDIGHYESEQFTTQLLAELLTKEFTTFAVLSTERNTNPVRYAFDRTL</sequence>
<organism evidence="6 7">
    <name type="scientific">Neolewinella xylanilytica</name>
    <dbReference type="NCBI Taxonomy" id="1514080"/>
    <lineage>
        <taxon>Bacteria</taxon>
        <taxon>Pseudomonadati</taxon>
        <taxon>Bacteroidota</taxon>
        <taxon>Saprospiria</taxon>
        <taxon>Saprospirales</taxon>
        <taxon>Lewinellaceae</taxon>
        <taxon>Neolewinella</taxon>
    </lineage>
</organism>
<dbReference type="NCBIfam" id="TIGR00486">
    <property type="entry name" value="YbgI_SA1388"/>
    <property type="match status" value="1"/>
</dbReference>
<feature type="binding site" evidence="5">
    <location>
        <position position="225"/>
    </location>
    <ligand>
        <name>a divalent metal cation</name>
        <dbReference type="ChEBI" id="CHEBI:60240"/>
        <label>1</label>
    </ligand>
</feature>
<evidence type="ECO:0000256" key="1">
    <source>
        <dbReference type="ARBA" id="ARBA00006964"/>
    </source>
</evidence>
<proteinExistence type="inferred from homology"/>